<dbReference type="InterPro" id="IPR040442">
    <property type="entry name" value="Pyrv_kinase-like_dom_sf"/>
</dbReference>
<evidence type="ECO:0000313" key="5">
    <source>
        <dbReference type="EMBL" id="MDN4465357.1"/>
    </source>
</evidence>
<reference evidence="5" key="1">
    <citation type="submission" date="2021-06" db="EMBL/GenBank/DDBJ databases">
        <title>Genome-based taxonomic framework of Microbacterium strains isolated from marine environment, the description of four new species and reclassification of four preexisting species.</title>
        <authorList>
            <person name="Lee S.D."/>
            <person name="Kim S.-M."/>
            <person name="Byeon Y.-S."/>
            <person name="Yang H.L."/>
            <person name="Kim I.S."/>
        </authorList>
    </citation>
    <scope>NUCLEOTIDE SEQUENCE</scope>
    <source>
        <strain evidence="5">KACC 20510</strain>
    </source>
</reference>
<protein>
    <submittedName>
        <fullName evidence="5">2-dehydro-3-deoxyglucarate aldolase</fullName>
    </submittedName>
</protein>
<comment type="similarity">
    <text evidence="1">Belongs to the HpcH/HpaI aldolase family.</text>
</comment>
<comment type="caution">
    <text evidence="5">The sequence shown here is derived from an EMBL/GenBank/DDBJ whole genome shotgun (WGS) entry which is preliminary data.</text>
</comment>
<evidence type="ECO:0000256" key="3">
    <source>
        <dbReference type="ARBA" id="ARBA00023239"/>
    </source>
</evidence>
<evidence type="ECO:0000313" key="6">
    <source>
        <dbReference type="Proteomes" id="UP001172731"/>
    </source>
</evidence>
<evidence type="ECO:0000256" key="1">
    <source>
        <dbReference type="ARBA" id="ARBA00005568"/>
    </source>
</evidence>
<keyword evidence="6" id="KW-1185">Reference proteome</keyword>
<name>A0ABT8FW85_9MICO</name>
<proteinExistence type="inferred from homology"/>
<dbReference type="PANTHER" id="PTHR30502:SF0">
    <property type="entry name" value="PHOSPHOENOLPYRUVATE CARBOXYLASE FAMILY PROTEIN"/>
    <property type="match status" value="1"/>
</dbReference>
<organism evidence="5 6">
    <name type="scientific">Microbacterium aurantiacum</name>
    <dbReference type="NCBI Taxonomy" id="162393"/>
    <lineage>
        <taxon>Bacteria</taxon>
        <taxon>Bacillati</taxon>
        <taxon>Actinomycetota</taxon>
        <taxon>Actinomycetes</taxon>
        <taxon>Micrococcales</taxon>
        <taxon>Microbacteriaceae</taxon>
        <taxon>Microbacterium</taxon>
    </lineage>
</organism>
<sequence>MPLRLDEFERASANLSARRWRERLAAGDAMTGLWVVSSSATAAEILGASGADWIIIDAEHSPNTLPDIVAQLRALAASPALVVVRAGSKDPLELGRLLDAGVRGLMVPMVETASDAEAVVAATRYPPRGRRGVGGGFARATRWTGIADYLPRAEDSFSLIVQIESAAGIAALDEILAVDGIDGVFFGPADLAASLGKLGQPRHPDVQSTIEHAIRATVAAGGIAGVNAFDPDDALRYRAAGAQLLAVGADVTLLAAAGSDLVARVAAAANPDREERP</sequence>
<dbReference type="Gene3D" id="3.20.20.60">
    <property type="entry name" value="Phosphoenolpyruvate-binding domains"/>
    <property type="match status" value="1"/>
</dbReference>
<gene>
    <name evidence="5" type="ORF">KZC48_13265</name>
</gene>
<keyword evidence="3" id="KW-0456">Lyase</keyword>
<dbReference type="Proteomes" id="UP001172731">
    <property type="component" value="Unassembled WGS sequence"/>
</dbReference>
<evidence type="ECO:0000259" key="4">
    <source>
        <dbReference type="Pfam" id="PF03328"/>
    </source>
</evidence>
<dbReference type="SUPFAM" id="SSF51621">
    <property type="entry name" value="Phosphoenolpyruvate/pyruvate domain"/>
    <property type="match status" value="1"/>
</dbReference>
<dbReference type="PANTHER" id="PTHR30502">
    <property type="entry name" value="2-KETO-3-DEOXY-L-RHAMNONATE ALDOLASE"/>
    <property type="match status" value="1"/>
</dbReference>
<feature type="domain" description="HpcH/HpaI aldolase/citrate lyase" evidence="4">
    <location>
        <begin position="31"/>
        <end position="255"/>
    </location>
</feature>
<dbReference type="RefSeq" id="WP_301135266.1">
    <property type="nucleotide sequence ID" value="NZ_BAAAUQ010000016.1"/>
</dbReference>
<dbReference type="EMBL" id="JAHWXI010000018">
    <property type="protein sequence ID" value="MDN4465357.1"/>
    <property type="molecule type" value="Genomic_DNA"/>
</dbReference>
<accession>A0ABT8FW85</accession>
<dbReference type="InterPro" id="IPR005000">
    <property type="entry name" value="Aldolase/citrate-lyase_domain"/>
</dbReference>
<evidence type="ECO:0000256" key="2">
    <source>
        <dbReference type="ARBA" id="ARBA00022723"/>
    </source>
</evidence>
<dbReference type="InterPro" id="IPR015813">
    <property type="entry name" value="Pyrv/PenolPyrv_kinase-like_dom"/>
</dbReference>
<keyword evidence="2" id="KW-0479">Metal-binding</keyword>
<dbReference type="Pfam" id="PF03328">
    <property type="entry name" value="HpcH_HpaI"/>
    <property type="match status" value="1"/>
</dbReference>
<dbReference type="InterPro" id="IPR050251">
    <property type="entry name" value="HpcH-HpaI_aldolase"/>
</dbReference>